<dbReference type="PANTHER" id="PTHR43617">
    <property type="entry name" value="L-AMINO ACID N-ACETYLTRANSFERASE"/>
    <property type="match status" value="1"/>
</dbReference>
<dbReference type="OrthoDB" id="51421at2157"/>
<dbReference type="InterPro" id="IPR050276">
    <property type="entry name" value="MshD_Acetyltransferase"/>
</dbReference>
<dbReference type="InterPro" id="IPR016181">
    <property type="entry name" value="Acyl_CoA_acyltransferase"/>
</dbReference>
<keyword evidence="4" id="KW-1185">Reference proteome</keyword>
<dbReference type="PROSITE" id="PS51186">
    <property type="entry name" value="GNAT"/>
    <property type="match status" value="1"/>
</dbReference>
<dbReference type="Gene3D" id="3.40.630.30">
    <property type="match status" value="1"/>
</dbReference>
<evidence type="ECO:0000256" key="1">
    <source>
        <dbReference type="SAM" id="MobiDB-lite"/>
    </source>
</evidence>
<protein>
    <submittedName>
        <fullName evidence="3">Acetyltransferase (GNAT) family protein</fullName>
    </submittedName>
</protein>
<proteinExistence type="predicted"/>
<dbReference type="Pfam" id="PF00583">
    <property type="entry name" value="Acetyltransf_1"/>
    <property type="match status" value="1"/>
</dbReference>
<dbReference type="InterPro" id="IPR000182">
    <property type="entry name" value="GNAT_dom"/>
</dbReference>
<sequence>MSDDRIYPDEPAGDFPEPPLSFEDREGRSIDIEPYEPGDEEALVEMYVEFDPADRAQGIPPSTEERVRDWLELIVDEGHNVVAWHGDAIAGHATLVPDGGEAYELAIFVTQEYQRAGIGGRLIRALLGYGASQDVDRVWLTVERWNRAAVALYEDVGFERSGTESFELEMSLQLH</sequence>
<name>A0A285NRC4_NATPI</name>
<keyword evidence="3" id="KW-0808">Transferase</keyword>
<dbReference type="GO" id="GO:0016747">
    <property type="term" value="F:acyltransferase activity, transferring groups other than amino-acyl groups"/>
    <property type="evidence" value="ECO:0007669"/>
    <property type="project" value="InterPro"/>
</dbReference>
<dbReference type="RefSeq" id="WP_097008458.1">
    <property type="nucleotide sequence ID" value="NZ_OBEJ01000002.1"/>
</dbReference>
<reference evidence="3 4" key="1">
    <citation type="submission" date="2017-09" db="EMBL/GenBank/DDBJ databases">
        <authorList>
            <person name="Ehlers B."/>
            <person name="Leendertz F.H."/>
        </authorList>
    </citation>
    <scope>NUCLEOTIDE SEQUENCE [LARGE SCALE GENOMIC DNA]</scope>
    <source>
        <strain evidence="3 4">DSM 27208</strain>
    </source>
</reference>
<feature type="compositionally biased region" description="Basic and acidic residues" evidence="1">
    <location>
        <begin position="22"/>
        <end position="31"/>
    </location>
</feature>
<dbReference type="SUPFAM" id="SSF55729">
    <property type="entry name" value="Acyl-CoA N-acyltransferases (Nat)"/>
    <property type="match status" value="1"/>
</dbReference>
<feature type="region of interest" description="Disordered" evidence="1">
    <location>
        <begin position="1"/>
        <end position="31"/>
    </location>
</feature>
<evidence type="ECO:0000313" key="3">
    <source>
        <dbReference type="EMBL" id="SNZ12060.1"/>
    </source>
</evidence>
<dbReference type="CDD" id="cd04301">
    <property type="entry name" value="NAT_SF"/>
    <property type="match status" value="1"/>
</dbReference>
<evidence type="ECO:0000259" key="2">
    <source>
        <dbReference type="PROSITE" id="PS51186"/>
    </source>
</evidence>
<dbReference type="EMBL" id="OBEJ01000002">
    <property type="protein sequence ID" value="SNZ12060.1"/>
    <property type="molecule type" value="Genomic_DNA"/>
</dbReference>
<feature type="domain" description="N-acetyltransferase" evidence="2">
    <location>
        <begin position="30"/>
        <end position="175"/>
    </location>
</feature>
<dbReference type="Proteomes" id="UP000219453">
    <property type="component" value="Unassembled WGS sequence"/>
</dbReference>
<evidence type="ECO:0000313" key="4">
    <source>
        <dbReference type="Proteomes" id="UP000219453"/>
    </source>
</evidence>
<gene>
    <name evidence="3" type="ORF">SAMN06269185_1476</name>
</gene>
<organism evidence="3 4">
    <name type="scientific">Natronoarchaeum philippinense</name>
    <dbReference type="NCBI Taxonomy" id="558529"/>
    <lineage>
        <taxon>Archaea</taxon>
        <taxon>Methanobacteriati</taxon>
        <taxon>Methanobacteriota</taxon>
        <taxon>Stenosarchaea group</taxon>
        <taxon>Halobacteria</taxon>
        <taxon>Halobacteriales</taxon>
        <taxon>Natronoarchaeaceae</taxon>
    </lineage>
</organism>
<dbReference type="AlphaFoldDB" id="A0A285NRC4"/>
<accession>A0A285NRC4</accession>